<evidence type="ECO:0000313" key="8">
    <source>
        <dbReference type="EMBL" id="PWN06776.1"/>
    </source>
</evidence>
<comment type="caution">
    <text evidence="5">Lacks conserved residue(s) required for the propagation of feature annotation.</text>
</comment>
<dbReference type="SMART" id="SM00421">
    <property type="entry name" value="HTH_LUXR"/>
    <property type="match status" value="1"/>
</dbReference>
<evidence type="ECO:0000259" key="7">
    <source>
        <dbReference type="PROSITE" id="PS50110"/>
    </source>
</evidence>
<keyword evidence="1" id="KW-0597">Phosphoprotein</keyword>
<keyword evidence="2" id="KW-0805">Transcription regulation</keyword>
<keyword evidence="9" id="KW-1185">Reference proteome</keyword>
<dbReference type="PROSITE" id="PS50043">
    <property type="entry name" value="HTH_LUXR_2"/>
    <property type="match status" value="1"/>
</dbReference>
<evidence type="ECO:0000256" key="4">
    <source>
        <dbReference type="ARBA" id="ARBA00023163"/>
    </source>
</evidence>
<dbReference type="Pfam" id="PF00196">
    <property type="entry name" value="GerE"/>
    <property type="match status" value="1"/>
</dbReference>
<evidence type="ECO:0000259" key="6">
    <source>
        <dbReference type="PROSITE" id="PS50043"/>
    </source>
</evidence>
<dbReference type="GO" id="GO:0000160">
    <property type="term" value="P:phosphorelay signal transduction system"/>
    <property type="evidence" value="ECO:0007669"/>
    <property type="project" value="InterPro"/>
</dbReference>
<dbReference type="PRINTS" id="PR00038">
    <property type="entry name" value="HTHLUXR"/>
</dbReference>
<keyword evidence="3 8" id="KW-0238">DNA-binding</keyword>
<dbReference type="CDD" id="cd06170">
    <property type="entry name" value="LuxR_C_like"/>
    <property type="match status" value="1"/>
</dbReference>
<name>A0A316U1G6_9BACT</name>
<dbReference type="PANTHER" id="PTHR43214">
    <property type="entry name" value="TWO-COMPONENT RESPONSE REGULATOR"/>
    <property type="match status" value="1"/>
</dbReference>
<gene>
    <name evidence="8" type="ORF">DDZ15_05750</name>
</gene>
<accession>A0A316U1G6</accession>
<dbReference type="AlphaFoldDB" id="A0A316U1G6"/>
<evidence type="ECO:0000256" key="5">
    <source>
        <dbReference type="PROSITE-ProRule" id="PRU00169"/>
    </source>
</evidence>
<dbReference type="Pfam" id="PF00072">
    <property type="entry name" value="Response_reg"/>
    <property type="match status" value="1"/>
</dbReference>
<dbReference type="SMART" id="SM00448">
    <property type="entry name" value="REC"/>
    <property type="match status" value="1"/>
</dbReference>
<comment type="caution">
    <text evidence="8">The sequence shown here is derived from an EMBL/GenBank/DDBJ whole genome shotgun (WGS) entry which is preliminary data.</text>
</comment>
<dbReference type="GO" id="GO:0006355">
    <property type="term" value="P:regulation of DNA-templated transcription"/>
    <property type="evidence" value="ECO:0007669"/>
    <property type="project" value="InterPro"/>
</dbReference>
<reference evidence="8 9" key="1">
    <citation type="submission" date="2018-05" db="EMBL/GenBank/DDBJ databases">
        <title>Rhodohalobacter halophilus gen. nov., sp. nov., a moderately halophilic member of the family Balneolaceae.</title>
        <authorList>
            <person name="Liu Z.-W."/>
        </authorList>
    </citation>
    <scope>NUCLEOTIDE SEQUENCE [LARGE SCALE GENOMIC DNA]</scope>
    <source>
        <strain evidence="8 9">8A47</strain>
    </source>
</reference>
<dbReference type="InterPro" id="IPR000792">
    <property type="entry name" value="Tscrpt_reg_LuxR_C"/>
</dbReference>
<dbReference type="GO" id="GO:0003677">
    <property type="term" value="F:DNA binding"/>
    <property type="evidence" value="ECO:0007669"/>
    <property type="project" value="UniProtKB-KW"/>
</dbReference>
<dbReference type="Gene3D" id="3.40.50.2300">
    <property type="match status" value="1"/>
</dbReference>
<protein>
    <submittedName>
        <fullName evidence="8">DNA-binding response regulator</fullName>
    </submittedName>
</protein>
<dbReference type="PANTHER" id="PTHR43214:SF41">
    <property type="entry name" value="NITRATE_NITRITE RESPONSE REGULATOR PROTEIN NARP"/>
    <property type="match status" value="1"/>
</dbReference>
<evidence type="ECO:0000256" key="2">
    <source>
        <dbReference type="ARBA" id="ARBA00023015"/>
    </source>
</evidence>
<feature type="domain" description="HTH luxR-type" evidence="6">
    <location>
        <begin position="150"/>
        <end position="215"/>
    </location>
</feature>
<dbReference type="SUPFAM" id="SSF52172">
    <property type="entry name" value="CheY-like"/>
    <property type="match status" value="1"/>
</dbReference>
<evidence type="ECO:0000313" key="9">
    <source>
        <dbReference type="Proteomes" id="UP000245533"/>
    </source>
</evidence>
<sequence length="218" mass="24399">MAYMDKIKVLVADSYDIYRRGLHSVLTGYGKFTLFEAAKNGKELISAFKKNPDSLCLISSNIADANIHDLLLKLRKINEDVPVIVLTYSTDISHLNQSLKAGVKGYLTKNCTSDELIQSVLTVANGEQAFSKSISQLMIGRYADQAKKTTSKPVRQITKREREILKLIVEGYTSPEIAKILYISTRTVETHRSNLMNKLELKNTAALVRFALEEANIT</sequence>
<organism evidence="8 9">
    <name type="scientific">Rhodohalobacter mucosus</name>
    <dbReference type="NCBI Taxonomy" id="2079485"/>
    <lineage>
        <taxon>Bacteria</taxon>
        <taxon>Pseudomonadati</taxon>
        <taxon>Balneolota</taxon>
        <taxon>Balneolia</taxon>
        <taxon>Balneolales</taxon>
        <taxon>Balneolaceae</taxon>
        <taxon>Rhodohalobacter</taxon>
    </lineage>
</organism>
<dbReference type="InterPro" id="IPR039420">
    <property type="entry name" value="WalR-like"/>
</dbReference>
<feature type="domain" description="Response regulatory" evidence="7">
    <location>
        <begin position="8"/>
        <end position="124"/>
    </location>
</feature>
<dbReference type="PROSITE" id="PS50110">
    <property type="entry name" value="RESPONSE_REGULATORY"/>
    <property type="match status" value="1"/>
</dbReference>
<dbReference type="InterPro" id="IPR001789">
    <property type="entry name" value="Sig_transdc_resp-reg_receiver"/>
</dbReference>
<dbReference type="InterPro" id="IPR016032">
    <property type="entry name" value="Sig_transdc_resp-reg_C-effctor"/>
</dbReference>
<proteinExistence type="predicted"/>
<dbReference type="InterPro" id="IPR058245">
    <property type="entry name" value="NreC/VraR/RcsB-like_REC"/>
</dbReference>
<dbReference type="Proteomes" id="UP000245533">
    <property type="component" value="Unassembled WGS sequence"/>
</dbReference>
<dbReference type="EMBL" id="QGGB01000005">
    <property type="protein sequence ID" value="PWN06776.1"/>
    <property type="molecule type" value="Genomic_DNA"/>
</dbReference>
<evidence type="ECO:0000256" key="3">
    <source>
        <dbReference type="ARBA" id="ARBA00023125"/>
    </source>
</evidence>
<dbReference type="InterPro" id="IPR011006">
    <property type="entry name" value="CheY-like_superfamily"/>
</dbReference>
<evidence type="ECO:0000256" key="1">
    <source>
        <dbReference type="ARBA" id="ARBA00022553"/>
    </source>
</evidence>
<dbReference type="SUPFAM" id="SSF46894">
    <property type="entry name" value="C-terminal effector domain of the bipartite response regulators"/>
    <property type="match status" value="1"/>
</dbReference>
<keyword evidence="4" id="KW-0804">Transcription</keyword>
<dbReference type="PROSITE" id="PS00622">
    <property type="entry name" value="HTH_LUXR_1"/>
    <property type="match status" value="1"/>
</dbReference>
<dbReference type="CDD" id="cd17535">
    <property type="entry name" value="REC_NarL-like"/>
    <property type="match status" value="1"/>
</dbReference>